<sequence length="162" mass="18177">MNRILGTTLFFLVATAAQAECVAPDPAATARWVYEHAASFYVSGEGKAHYLSPQLLKLLQRDWKCQEPGEVCAIEAYPWTDTQDGDVLAPVEFKLVNENRQAATVEMSFRFGWEDSAETAKPMRIRLKLVRPADTGCWLLDDILHGKASFKQGLNGWPYENP</sequence>
<comment type="caution">
    <text evidence="2">The sequence shown here is derived from an EMBL/GenBank/DDBJ whole genome shotgun (WGS) entry which is preliminary data.</text>
</comment>
<evidence type="ECO:0000313" key="2">
    <source>
        <dbReference type="EMBL" id="MCQ4163987.1"/>
    </source>
</evidence>
<gene>
    <name evidence="2" type="ORF">NM961_04615</name>
</gene>
<reference evidence="2" key="1">
    <citation type="submission" date="2022-07" db="EMBL/GenBank/DDBJ databases">
        <title>Tahibacter sp., a new gammaproteobacterium isolated from the silt sample collected at pig farm.</title>
        <authorList>
            <person name="Chen H."/>
        </authorList>
    </citation>
    <scope>NUCLEOTIDE SEQUENCE</scope>
    <source>
        <strain evidence="2">P2K</strain>
    </source>
</reference>
<organism evidence="2 3">
    <name type="scientific">Tahibacter harae</name>
    <dbReference type="NCBI Taxonomy" id="2963937"/>
    <lineage>
        <taxon>Bacteria</taxon>
        <taxon>Pseudomonadati</taxon>
        <taxon>Pseudomonadota</taxon>
        <taxon>Gammaproteobacteria</taxon>
        <taxon>Lysobacterales</taxon>
        <taxon>Rhodanobacteraceae</taxon>
        <taxon>Tahibacter</taxon>
    </lineage>
</organism>
<dbReference type="RefSeq" id="WP_255911864.1">
    <property type="nucleotide sequence ID" value="NZ_JANFQO010000003.1"/>
</dbReference>
<dbReference type="Proteomes" id="UP001165498">
    <property type="component" value="Unassembled WGS sequence"/>
</dbReference>
<feature type="signal peptide" evidence="1">
    <location>
        <begin position="1"/>
        <end position="19"/>
    </location>
</feature>
<accession>A0ABT1QNI2</accession>
<evidence type="ECO:0000256" key="1">
    <source>
        <dbReference type="SAM" id="SignalP"/>
    </source>
</evidence>
<protein>
    <submittedName>
        <fullName evidence="2">DUF3828 domain-containing protein</fullName>
    </submittedName>
</protein>
<feature type="chain" id="PRO_5045956454" evidence="1">
    <location>
        <begin position="20"/>
        <end position="162"/>
    </location>
</feature>
<proteinExistence type="predicted"/>
<name>A0ABT1QNI2_9GAMM</name>
<keyword evidence="3" id="KW-1185">Reference proteome</keyword>
<keyword evidence="1" id="KW-0732">Signal</keyword>
<evidence type="ECO:0000313" key="3">
    <source>
        <dbReference type="Proteomes" id="UP001165498"/>
    </source>
</evidence>
<dbReference type="EMBL" id="JANFQO010000003">
    <property type="protein sequence ID" value="MCQ4163987.1"/>
    <property type="molecule type" value="Genomic_DNA"/>
</dbReference>